<dbReference type="SMART" id="SM00028">
    <property type="entry name" value="TPR"/>
    <property type="match status" value="3"/>
</dbReference>
<gene>
    <name evidence="14" type="ORF">C2S53_005611</name>
</gene>
<evidence type="ECO:0000256" key="10">
    <source>
        <dbReference type="PROSITE-ProRule" id="PRU00339"/>
    </source>
</evidence>
<dbReference type="Gene3D" id="3.40.30.10">
    <property type="entry name" value="Glutaredoxin"/>
    <property type="match status" value="1"/>
</dbReference>
<evidence type="ECO:0000256" key="5">
    <source>
        <dbReference type="ARBA" id="ARBA00022982"/>
    </source>
</evidence>
<protein>
    <recommendedName>
        <fullName evidence="8">TPR repeat-containing thioredoxin TDX</fullName>
    </recommendedName>
    <alternativeName>
        <fullName evidence="9">Tetratricoredoxin</fullName>
    </alternativeName>
</protein>
<keyword evidence="5" id="KW-0249">Electron transport</keyword>
<evidence type="ECO:0000313" key="14">
    <source>
        <dbReference type="EMBL" id="KAH6832262.1"/>
    </source>
</evidence>
<dbReference type="GO" id="GO:0046983">
    <property type="term" value="F:protein dimerization activity"/>
    <property type="evidence" value="ECO:0007669"/>
    <property type="project" value="InterPro"/>
</dbReference>
<dbReference type="Gene3D" id="6.10.250.3420">
    <property type="match status" value="1"/>
</dbReference>
<dbReference type="PROSITE" id="PS51352">
    <property type="entry name" value="THIOREDOXIN_2"/>
    <property type="match status" value="1"/>
</dbReference>
<dbReference type="InterPro" id="IPR034649">
    <property type="entry name" value="Hip_N"/>
</dbReference>
<evidence type="ECO:0000256" key="2">
    <source>
        <dbReference type="ARBA" id="ARBA00022448"/>
    </source>
</evidence>
<evidence type="ECO:0000256" key="1">
    <source>
        <dbReference type="ARBA" id="ARBA00008987"/>
    </source>
</evidence>
<keyword evidence="3" id="KW-0677">Repeat</keyword>
<keyword evidence="4 10" id="KW-0802">TPR repeat</keyword>
<keyword evidence="6" id="KW-1015">Disulfide bond</keyword>
<keyword evidence="7" id="KW-0676">Redox-active center</keyword>
<evidence type="ECO:0000256" key="8">
    <source>
        <dbReference type="ARBA" id="ARBA00074081"/>
    </source>
</evidence>
<dbReference type="Gene3D" id="1.25.40.10">
    <property type="entry name" value="Tetratricopeptide repeat domain"/>
    <property type="match status" value="1"/>
</dbReference>
<feature type="compositionally biased region" description="Basic and acidic residues" evidence="12">
    <location>
        <begin position="48"/>
        <end position="65"/>
    </location>
</feature>
<keyword evidence="11" id="KW-0175">Coiled coil</keyword>
<evidence type="ECO:0000256" key="6">
    <source>
        <dbReference type="ARBA" id="ARBA00023157"/>
    </source>
</evidence>
<dbReference type="InterPro" id="IPR011990">
    <property type="entry name" value="TPR-like_helical_dom_sf"/>
</dbReference>
<comment type="similarity">
    <text evidence="1">Belongs to the thioredoxin family.</text>
</comment>
<dbReference type="FunFam" id="3.40.30.10:FF:000240">
    <property type="entry name" value="TPR repeat-containing thioredoxin TDX"/>
    <property type="match status" value="1"/>
</dbReference>
<accession>A0AAD4JEI3</accession>
<dbReference type="Pfam" id="PF00085">
    <property type="entry name" value="Thioredoxin"/>
    <property type="match status" value="1"/>
</dbReference>
<keyword evidence="2" id="KW-0813">Transport</keyword>
<organism evidence="14 15">
    <name type="scientific">Perilla frutescens var. hirtella</name>
    <name type="common">Perilla citriodora</name>
    <name type="synonym">Perilla setoyensis</name>
    <dbReference type="NCBI Taxonomy" id="608512"/>
    <lineage>
        <taxon>Eukaryota</taxon>
        <taxon>Viridiplantae</taxon>
        <taxon>Streptophyta</taxon>
        <taxon>Embryophyta</taxon>
        <taxon>Tracheophyta</taxon>
        <taxon>Spermatophyta</taxon>
        <taxon>Magnoliopsida</taxon>
        <taxon>eudicotyledons</taxon>
        <taxon>Gunneridae</taxon>
        <taxon>Pentapetalae</taxon>
        <taxon>asterids</taxon>
        <taxon>lamiids</taxon>
        <taxon>Lamiales</taxon>
        <taxon>Lamiaceae</taxon>
        <taxon>Nepetoideae</taxon>
        <taxon>Elsholtzieae</taxon>
        <taxon>Perilla</taxon>
    </lineage>
</organism>
<dbReference type="PANTHER" id="PTHR45883:SF7">
    <property type="entry name" value="TPR REPEAT-CONTAINING THIOREDOXIN TDX"/>
    <property type="match status" value="1"/>
</dbReference>
<dbReference type="EMBL" id="SDAM02000072">
    <property type="protein sequence ID" value="KAH6832262.1"/>
    <property type="molecule type" value="Genomic_DNA"/>
</dbReference>
<feature type="region of interest" description="Disordered" evidence="12">
    <location>
        <begin position="45"/>
        <end position="110"/>
    </location>
</feature>
<evidence type="ECO:0000256" key="3">
    <source>
        <dbReference type="ARBA" id="ARBA00022737"/>
    </source>
</evidence>
<sequence>MDAKKIEELKGFVEHCKQNPSVLHTPPLAFFKNFLQSLGARIPAFGESSKDGEEYEDKKPFESKKPNVSMDDSSNDDIVESDVELDNSDVVEPDNDPPQKMGDPSAEVTEENQEAAQLSKAKAMEAIADGKFNEAIGYLTDAIMSNPKSAILYANRASIFIKLKKPNSAIRDADAALQINPDSAKGYKARGMARAILGLWEEAARDLHLASKLDFDEEIGLMLKKVEPNANKIEEHHRKYERLRKEKELRKTELKRKRRQDAEAASVLKDGEIIAIHSGSELKDKLNAASKTSRLSILYFTATWCGPCRYIAPVFTSLATKYPKAVFLKVDIDEARDAAAEWGLSSVPCFFFVKNGKEVDKVVGADKNALEQKIAELA</sequence>
<proteinExistence type="inferred from homology"/>
<dbReference type="CDD" id="cd02947">
    <property type="entry name" value="TRX_family"/>
    <property type="match status" value="1"/>
</dbReference>
<dbReference type="Pfam" id="PF18253">
    <property type="entry name" value="HipN"/>
    <property type="match status" value="1"/>
</dbReference>
<dbReference type="PROSITE" id="PS00194">
    <property type="entry name" value="THIOREDOXIN_1"/>
    <property type="match status" value="1"/>
</dbReference>
<dbReference type="AlphaFoldDB" id="A0AAD4JEI3"/>
<keyword evidence="15" id="KW-1185">Reference proteome</keyword>
<dbReference type="Proteomes" id="UP001190926">
    <property type="component" value="Unassembled WGS sequence"/>
</dbReference>
<evidence type="ECO:0000256" key="11">
    <source>
        <dbReference type="SAM" id="Coils"/>
    </source>
</evidence>
<dbReference type="CDD" id="cd14438">
    <property type="entry name" value="Hip_N"/>
    <property type="match status" value="1"/>
</dbReference>
<feature type="coiled-coil region" evidence="11">
    <location>
        <begin position="230"/>
        <end position="260"/>
    </location>
</feature>
<comment type="caution">
    <text evidence="14">The sequence shown here is derived from an EMBL/GenBank/DDBJ whole genome shotgun (WGS) entry which is preliminary data.</text>
</comment>
<dbReference type="GO" id="GO:0006950">
    <property type="term" value="P:response to stress"/>
    <property type="evidence" value="ECO:0007669"/>
    <property type="project" value="UniProtKB-ARBA"/>
</dbReference>
<name>A0AAD4JEI3_PERFH</name>
<feature type="compositionally biased region" description="Acidic residues" evidence="12">
    <location>
        <begin position="73"/>
        <end position="95"/>
    </location>
</feature>
<dbReference type="GO" id="GO:0016667">
    <property type="term" value="F:oxidoreductase activity, acting on a sulfur group of donors"/>
    <property type="evidence" value="ECO:0007669"/>
    <property type="project" value="UniProtKB-ARBA"/>
</dbReference>
<dbReference type="SUPFAM" id="SSF48452">
    <property type="entry name" value="TPR-like"/>
    <property type="match status" value="1"/>
</dbReference>
<evidence type="ECO:0000259" key="13">
    <source>
        <dbReference type="PROSITE" id="PS51352"/>
    </source>
</evidence>
<evidence type="ECO:0000256" key="12">
    <source>
        <dbReference type="SAM" id="MobiDB-lite"/>
    </source>
</evidence>
<evidence type="ECO:0000256" key="9">
    <source>
        <dbReference type="ARBA" id="ARBA00076793"/>
    </source>
</evidence>
<feature type="domain" description="Thioredoxin" evidence="13">
    <location>
        <begin position="253"/>
        <end position="378"/>
    </location>
</feature>
<dbReference type="SUPFAM" id="SSF52833">
    <property type="entry name" value="Thioredoxin-like"/>
    <property type="match status" value="1"/>
</dbReference>
<reference evidence="14 15" key="1">
    <citation type="journal article" date="2021" name="Nat. Commun.">
        <title>Incipient diploidization of the medicinal plant Perilla within 10,000 years.</title>
        <authorList>
            <person name="Zhang Y."/>
            <person name="Shen Q."/>
            <person name="Leng L."/>
            <person name="Zhang D."/>
            <person name="Chen S."/>
            <person name="Shi Y."/>
            <person name="Ning Z."/>
            <person name="Chen S."/>
        </authorList>
    </citation>
    <scope>NUCLEOTIDE SEQUENCE [LARGE SCALE GENOMIC DNA]</scope>
    <source>
        <strain evidence="15">cv. PC099</strain>
    </source>
</reference>
<evidence type="ECO:0000256" key="4">
    <source>
        <dbReference type="ARBA" id="ARBA00022803"/>
    </source>
</evidence>
<dbReference type="FunFam" id="6.10.250.3420:FF:000001">
    <property type="entry name" value="Hsc70-interacting protein-like protein"/>
    <property type="match status" value="1"/>
</dbReference>
<evidence type="ECO:0000256" key="7">
    <source>
        <dbReference type="ARBA" id="ARBA00023284"/>
    </source>
</evidence>
<dbReference type="InterPro" id="IPR017937">
    <property type="entry name" value="Thioredoxin_CS"/>
</dbReference>
<dbReference type="GO" id="GO:0000118">
    <property type="term" value="C:histone deacetylase complex"/>
    <property type="evidence" value="ECO:0007669"/>
    <property type="project" value="TreeGrafter"/>
</dbReference>
<dbReference type="GO" id="GO:0030544">
    <property type="term" value="F:Hsp70 protein binding"/>
    <property type="evidence" value="ECO:0007669"/>
    <property type="project" value="TreeGrafter"/>
</dbReference>
<dbReference type="PROSITE" id="PS50005">
    <property type="entry name" value="TPR"/>
    <property type="match status" value="1"/>
</dbReference>
<feature type="repeat" description="TPR" evidence="10">
    <location>
        <begin position="150"/>
        <end position="183"/>
    </location>
</feature>
<evidence type="ECO:0000313" key="15">
    <source>
        <dbReference type="Proteomes" id="UP001190926"/>
    </source>
</evidence>
<dbReference type="InterPro" id="IPR019734">
    <property type="entry name" value="TPR_rpt"/>
</dbReference>
<dbReference type="InterPro" id="IPR013766">
    <property type="entry name" value="Thioredoxin_domain"/>
</dbReference>
<dbReference type="PANTHER" id="PTHR45883">
    <property type="entry name" value="HSC70-INTERACTING PROTEIN"/>
    <property type="match status" value="1"/>
</dbReference>
<dbReference type="FunFam" id="1.25.40.10:FF:000112">
    <property type="entry name" value="FAM10 family protein"/>
    <property type="match status" value="1"/>
</dbReference>
<dbReference type="InterPro" id="IPR036249">
    <property type="entry name" value="Thioredoxin-like_sf"/>
</dbReference>